<reference evidence="4 5" key="1">
    <citation type="submission" date="2021-02" db="EMBL/GenBank/DDBJ databases">
        <title>PHA producing bacteria isolated from coastal sediment in Guangdong, Shenzhen.</title>
        <authorList>
            <person name="Zheng W."/>
            <person name="Yu S."/>
            <person name="Huang Y."/>
        </authorList>
    </citation>
    <scope>NUCLEOTIDE SEQUENCE [LARGE SCALE GENOMIC DNA]</scope>
    <source>
        <strain evidence="4 5">TN21-5</strain>
    </source>
</reference>
<dbReference type="NCBIfam" id="TIGR01098">
    <property type="entry name" value="3A0109s03R"/>
    <property type="match status" value="1"/>
</dbReference>
<evidence type="ECO:0000256" key="2">
    <source>
        <dbReference type="ARBA" id="ARBA00022729"/>
    </source>
</evidence>
<protein>
    <submittedName>
        <fullName evidence="4">Phosphate/phosphite/phosphonate ABC transporter substrate-binding protein</fullName>
    </submittedName>
</protein>
<dbReference type="EMBL" id="JAFKDB010000015">
    <property type="protein sequence ID" value="MBN7770127.1"/>
    <property type="molecule type" value="Genomic_DNA"/>
</dbReference>
<dbReference type="InterPro" id="IPR005770">
    <property type="entry name" value="PhnD"/>
</dbReference>
<comment type="similarity">
    <text evidence="1">Belongs to the phosphate/phosphite/phosphonate binding protein family.</text>
</comment>
<keyword evidence="2 3" id="KW-0732">Signal</keyword>
<evidence type="ECO:0000313" key="5">
    <source>
        <dbReference type="Proteomes" id="UP000664344"/>
    </source>
</evidence>
<dbReference type="Gene3D" id="3.40.190.10">
    <property type="entry name" value="Periplasmic binding protein-like II"/>
    <property type="match status" value="2"/>
</dbReference>
<name>A0ABS3BHB2_9GAMM</name>
<sequence>MLRIYAFFLLLCAMPGLSWAQPPSSLAMGFIPSRSISEIQVSADRIADYLANEVGIPVETVTVSNYAGVALAMQSKRIDLAFVGPMNYLKINDMMGAYPITSSVRSDQQGYRGLVITRSDSEIKSLNDLRGKTMGFADALSTSGSLYPKQALRKVGVDPDSEMRSVMLSSHSSIAMSVLRGKVDAGAIYQDARTNPEILSAVPDVLERTRVIYTTDLIPADPQIVRKDLPKDIVNSLREALIKMSADPEAQKWLKDLYGIDSIAIASDEDYNKLREVIIQADPDFLKRR</sequence>
<dbReference type="CDD" id="cd01071">
    <property type="entry name" value="PBP2_PhnD_like"/>
    <property type="match status" value="1"/>
</dbReference>
<feature type="signal peptide" evidence="3">
    <location>
        <begin position="1"/>
        <end position="20"/>
    </location>
</feature>
<keyword evidence="5" id="KW-1185">Reference proteome</keyword>
<gene>
    <name evidence="4" type="ORF">JYP53_09485</name>
</gene>
<evidence type="ECO:0000256" key="1">
    <source>
        <dbReference type="ARBA" id="ARBA00007162"/>
    </source>
</evidence>
<dbReference type="RefSeq" id="WP_206557435.1">
    <property type="nucleotide sequence ID" value="NZ_JAFKDB010000015.1"/>
</dbReference>
<feature type="chain" id="PRO_5045402397" evidence="3">
    <location>
        <begin position="21"/>
        <end position="289"/>
    </location>
</feature>
<organism evidence="4 5">
    <name type="scientific">Marinobacter daepoensis</name>
    <dbReference type="NCBI Taxonomy" id="262077"/>
    <lineage>
        <taxon>Bacteria</taxon>
        <taxon>Pseudomonadati</taxon>
        <taxon>Pseudomonadota</taxon>
        <taxon>Gammaproteobacteria</taxon>
        <taxon>Pseudomonadales</taxon>
        <taxon>Marinobacteraceae</taxon>
        <taxon>Marinobacter</taxon>
    </lineage>
</organism>
<dbReference type="Pfam" id="PF12974">
    <property type="entry name" value="Phosphonate-bd"/>
    <property type="match status" value="1"/>
</dbReference>
<evidence type="ECO:0000313" key="4">
    <source>
        <dbReference type="EMBL" id="MBN7770127.1"/>
    </source>
</evidence>
<dbReference type="PANTHER" id="PTHR35841:SF1">
    <property type="entry name" value="PHOSPHONATES-BINDING PERIPLASMIC PROTEIN"/>
    <property type="match status" value="1"/>
</dbReference>
<dbReference type="SUPFAM" id="SSF53850">
    <property type="entry name" value="Periplasmic binding protein-like II"/>
    <property type="match status" value="1"/>
</dbReference>
<proteinExistence type="inferred from homology"/>
<evidence type="ECO:0000256" key="3">
    <source>
        <dbReference type="SAM" id="SignalP"/>
    </source>
</evidence>
<dbReference type="PANTHER" id="PTHR35841">
    <property type="entry name" value="PHOSPHONATES-BINDING PERIPLASMIC PROTEIN"/>
    <property type="match status" value="1"/>
</dbReference>
<comment type="caution">
    <text evidence="4">The sequence shown here is derived from an EMBL/GenBank/DDBJ whole genome shotgun (WGS) entry which is preliminary data.</text>
</comment>
<dbReference type="Proteomes" id="UP000664344">
    <property type="component" value="Unassembled WGS sequence"/>
</dbReference>
<accession>A0ABS3BHB2</accession>